<name>A0ACB8TQZ1_9APHY</name>
<accession>A0ACB8TQZ1</accession>
<dbReference type="Proteomes" id="UP001055072">
    <property type="component" value="Unassembled WGS sequence"/>
</dbReference>
<organism evidence="1 2">
    <name type="scientific">Irpex rosettiformis</name>
    <dbReference type="NCBI Taxonomy" id="378272"/>
    <lineage>
        <taxon>Eukaryota</taxon>
        <taxon>Fungi</taxon>
        <taxon>Dikarya</taxon>
        <taxon>Basidiomycota</taxon>
        <taxon>Agaricomycotina</taxon>
        <taxon>Agaricomycetes</taxon>
        <taxon>Polyporales</taxon>
        <taxon>Irpicaceae</taxon>
        <taxon>Irpex</taxon>
    </lineage>
</organism>
<keyword evidence="2" id="KW-1185">Reference proteome</keyword>
<evidence type="ECO:0000313" key="1">
    <source>
        <dbReference type="EMBL" id="KAI0084448.1"/>
    </source>
</evidence>
<dbReference type="EMBL" id="MU274942">
    <property type="protein sequence ID" value="KAI0084448.1"/>
    <property type="molecule type" value="Genomic_DNA"/>
</dbReference>
<evidence type="ECO:0000313" key="2">
    <source>
        <dbReference type="Proteomes" id="UP001055072"/>
    </source>
</evidence>
<gene>
    <name evidence="1" type="ORF">BDY19DRAFT_997667</name>
</gene>
<comment type="caution">
    <text evidence="1">The sequence shown here is derived from an EMBL/GenBank/DDBJ whole genome shotgun (WGS) entry which is preliminary data.</text>
</comment>
<sequence length="482" mass="55441">MLHEKSSISDDSSAKLLEDDDVRIIIPTELLYSIFDHVASSLPSDAYNPRIKPTHEVQSYTRGEVALKQCFASLGLVCRRWHALAEIYLNRVLAIQITFLENLAEAYTLDALLSWLDSTPSLPPLVYSLRLIGLQESPNMPYLGGFDPFKLRAVLARFPNLHVVDLVDVWFEVDKKVRLQDKQDYKETTDPSNSSESSPLMLDHFALYRTMRVPTRRAADTVPICLSWLGNVISIRLHARRIQPIYNREMNHLSQLSERYTCTRSLLLKARCIPHDLSGLSHKYPTGQACFLKNLYIQVDVSLPMTIREFIAPLAPNIEELCVDFSNCFPNIENYFPRDTMAAPLGNFESLRKFTLKIPLPSRHLLPDWLEILRNILRQFLPIRSLRSFALVAIDDGITAPTDLKNSDVFQMMWMKATSSLFMSVLRTVFDEPTVLPESLSLERFEIYVEDRFGMKMPFLEEQQDSFRKLFSNLNGELLLQF</sequence>
<protein>
    <submittedName>
        <fullName evidence="1">Uncharacterized protein</fullName>
    </submittedName>
</protein>
<proteinExistence type="predicted"/>
<reference evidence="1" key="1">
    <citation type="journal article" date="2021" name="Environ. Microbiol.">
        <title>Gene family expansions and transcriptome signatures uncover fungal adaptations to wood decay.</title>
        <authorList>
            <person name="Hage H."/>
            <person name="Miyauchi S."/>
            <person name="Viragh M."/>
            <person name="Drula E."/>
            <person name="Min B."/>
            <person name="Chaduli D."/>
            <person name="Navarro D."/>
            <person name="Favel A."/>
            <person name="Norest M."/>
            <person name="Lesage-Meessen L."/>
            <person name="Balint B."/>
            <person name="Merenyi Z."/>
            <person name="de Eugenio L."/>
            <person name="Morin E."/>
            <person name="Martinez A.T."/>
            <person name="Baldrian P."/>
            <person name="Stursova M."/>
            <person name="Martinez M.J."/>
            <person name="Novotny C."/>
            <person name="Magnuson J.K."/>
            <person name="Spatafora J.W."/>
            <person name="Maurice S."/>
            <person name="Pangilinan J."/>
            <person name="Andreopoulos W."/>
            <person name="LaButti K."/>
            <person name="Hundley H."/>
            <person name="Na H."/>
            <person name="Kuo A."/>
            <person name="Barry K."/>
            <person name="Lipzen A."/>
            <person name="Henrissat B."/>
            <person name="Riley R."/>
            <person name="Ahrendt S."/>
            <person name="Nagy L.G."/>
            <person name="Grigoriev I.V."/>
            <person name="Martin F."/>
            <person name="Rosso M.N."/>
        </authorList>
    </citation>
    <scope>NUCLEOTIDE SEQUENCE</scope>
    <source>
        <strain evidence="1">CBS 384.51</strain>
    </source>
</reference>